<dbReference type="InterPro" id="IPR003694">
    <property type="entry name" value="NAD_synthase"/>
</dbReference>
<dbReference type="RefSeq" id="WP_147869748.1">
    <property type="nucleotide sequence ID" value="NZ_CP036264.1"/>
</dbReference>
<dbReference type="GO" id="GO:0004359">
    <property type="term" value="F:glutaminase activity"/>
    <property type="evidence" value="ECO:0007669"/>
    <property type="project" value="InterPro"/>
</dbReference>
<dbReference type="PIRSF" id="PIRSF006630">
    <property type="entry name" value="NADS_GAT"/>
    <property type="match status" value="1"/>
</dbReference>
<comment type="similarity">
    <text evidence="2 7 8">In the C-terminal section; belongs to the NAD synthetase family.</text>
</comment>
<dbReference type="CDD" id="cd00553">
    <property type="entry name" value="NAD_synthase"/>
    <property type="match status" value="1"/>
</dbReference>
<sequence>MRESHDTPPKPNCPRPTELATPTERFEHGIFRIHAVAPPTAVANPKANTDAILAAVANSDADLVVLPELALTGYTCGDLFGTDSLLDASLEGLQKVVRASDGRRAVVVVGLPLVVGDSLMNVAAVINDGVIAGVVPKSFLPTYREFYEGRHFRPAGLSDPQAVVVAGQEVPFGTDLLFQIGEAVIAVEICEDLWTPIPPSSSASVAGANVLVNLSASNETIGKAAWRRDLVKSQSGRCIAAYAYVSSGPGESTSDLVFGGHCLVAENGSLIGQSRRIGDGRSPEWVAETSVTCDIDLQRLAHDRRVVGSFDDVAEHTEIEFRTIPLAEDKPNRPAPKKLLRYVDAHPFVPSEEGELAERCAEIFAIQSAGLIKRLSCLSKSTPLAIGISGGLDSTLALLVALKAVDAAGWPRKSIHAITMPGFGTTDHTRTSADQLIEATGVTGDCIDIRQLCLDTFRSLDHRPLGLDIDEPTSVESLQRQLNQLPDDASDLTFENVQARVRTMLLMNRGFVLGTGDMSEQALGWATYNADHMSMYNVNTSIPKTLVRFLVRYAADHYFDGQLRELLHRVADTPISPELLPPASDGTIRQNTESSIGAYELHDFFLYHFVRNGFTRQKILYLASQATFDQPYDSATIAETLDQFITRFFRNQFKRNCVPDGPKVGSVSLSPRGDWRMPSDADGGAY</sequence>
<dbReference type="PANTHER" id="PTHR23090">
    <property type="entry name" value="NH 3 /GLUTAMINE-DEPENDENT NAD + SYNTHETASE"/>
    <property type="match status" value="1"/>
</dbReference>
<dbReference type="AlphaFoldDB" id="A0A5B9MGW1"/>
<evidence type="ECO:0000256" key="5">
    <source>
        <dbReference type="ARBA" id="ARBA00022840"/>
    </source>
</evidence>
<organism evidence="11 12">
    <name type="scientific">Stieleria maiorica</name>
    <dbReference type="NCBI Taxonomy" id="2795974"/>
    <lineage>
        <taxon>Bacteria</taxon>
        <taxon>Pseudomonadati</taxon>
        <taxon>Planctomycetota</taxon>
        <taxon>Planctomycetia</taxon>
        <taxon>Pirellulales</taxon>
        <taxon>Pirellulaceae</taxon>
        <taxon>Stieleria</taxon>
    </lineage>
</organism>
<evidence type="ECO:0000256" key="4">
    <source>
        <dbReference type="ARBA" id="ARBA00022741"/>
    </source>
</evidence>
<feature type="active site" description="Proton acceptor; for glutaminase activity" evidence="7">
    <location>
        <position position="68"/>
    </location>
</feature>
<dbReference type="InterPro" id="IPR003010">
    <property type="entry name" value="C-N_Hydrolase"/>
</dbReference>
<keyword evidence="6 7" id="KW-0520">NAD</keyword>
<feature type="region of interest" description="Disordered" evidence="9">
    <location>
        <begin position="1"/>
        <end position="20"/>
    </location>
</feature>
<feature type="domain" description="CN hydrolase" evidence="10">
    <location>
        <begin position="31"/>
        <end position="297"/>
    </location>
</feature>
<dbReference type="Pfam" id="PF02540">
    <property type="entry name" value="NAD_synthase"/>
    <property type="match status" value="1"/>
</dbReference>
<protein>
    <recommendedName>
        <fullName evidence="7 8">Glutamine-dependent NAD(+) synthetase</fullName>
        <ecNumber evidence="7 8">6.3.5.1</ecNumber>
    </recommendedName>
    <alternativeName>
        <fullName evidence="7 8">NAD(+) synthase [glutamine-hydrolyzing]</fullName>
    </alternativeName>
</protein>
<dbReference type="GO" id="GO:0009435">
    <property type="term" value="P:NAD+ biosynthetic process"/>
    <property type="evidence" value="ECO:0007669"/>
    <property type="project" value="UniProtKB-UniRule"/>
</dbReference>
<feature type="binding site" evidence="7">
    <location>
        <position position="520"/>
    </location>
    <ligand>
        <name>deamido-NAD(+)</name>
        <dbReference type="ChEBI" id="CHEBI:58437"/>
        <note>ligand shared between two neighboring subunits</note>
    </ligand>
</feature>
<feature type="binding site" evidence="7">
    <location>
        <position position="217"/>
    </location>
    <ligand>
        <name>L-glutamine</name>
        <dbReference type="ChEBI" id="CHEBI:58359"/>
    </ligand>
</feature>
<comment type="function">
    <text evidence="7">Catalyzes the ATP-dependent amidation of deamido-NAD to form NAD. Uses L-glutamine as a nitrogen source.</text>
</comment>
<dbReference type="NCBIfam" id="NF002730">
    <property type="entry name" value="PRK02628.1"/>
    <property type="match status" value="1"/>
</dbReference>
<dbReference type="CDD" id="cd07570">
    <property type="entry name" value="GAT_Gln-NAD-synth"/>
    <property type="match status" value="1"/>
</dbReference>
<keyword evidence="3 7" id="KW-0436">Ligase</keyword>
<reference evidence="11 12" key="1">
    <citation type="submission" date="2019-02" db="EMBL/GenBank/DDBJ databases">
        <title>Planctomycetal bacteria perform biofilm scaping via a novel small molecule.</title>
        <authorList>
            <person name="Jeske O."/>
            <person name="Boedeker C."/>
            <person name="Wiegand S."/>
            <person name="Breitling P."/>
            <person name="Kallscheuer N."/>
            <person name="Jogler M."/>
            <person name="Rohde M."/>
            <person name="Petersen J."/>
            <person name="Medema M.H."/>
            <person name="Surup F."/>
            <person name="Jogler C."/>
        </authorList>
    </citation>
    <scope>NUCLEOTIDE SEQUENCE [LARGE SCALE GENOMIC DNA]</scope>
    <source>
        <strain evidence="11 12">Mal15</strain>
    </source>
</reference>
<feature type="active site" description="For glutaminase activity" evidence="7">
    <location>
        <position position="137"/>
    </location>
</feature>
<feature type="binding site" evidence="7">
    <location>
        <position position="654"/>
    </location>
    <ligand>
        <name>deamido-NAD(+)</name>
        <dbReference type="ChEBI" id="CHEBI:58437"/>
        <note>ligand shared between two neighboring subunits</note>
    </ligand>
</feature>
<evidence type="ECO:0000256" key="2">
    <source>
        <dbReference type="ARBA" id="ARBA00007145"/>
    </source>
</evidence>
<dbReference type="EMBL" id="CP036264">
    <property type="protein sequence ID" value="QEG00523.1"/>
    <property type="molecule type" value="Genomic_DNA"/>
</dbReference>
<proteinExistence type="inferred from homology"/>
<dbReference type="PANTHER" id="PTHR23090:SF9">
    <property type="entry name" value="GLUTAMINE-DEPENDENT NAD(+) SYNTHETASE"/>
    <property type="match status" value="1"/>
</dbReference>
<keyword evidence="5 7" id="KW-0067">ATP-binding</keyword>
<gene>
    <name evidence="7 11" type="primary">nadE</name>
    <name evidence="11" type="ORF">Mal15_45930</name>
</gene>
<feature type="active site" description="Nucleophile; for glutaminase activity" evidence="7">
    <location>
        <position position="190"/>
    </location>
</feature>
<evidence type="ECO:0000313" key="11">
    <source>
        <dbReference type="EMBL" id="QEG00523.1"/>
    </source>
</evidence>
<feature type="binding site" evidence="7">
    <location>
        <begin position="525"/>
        <end position="528"/>
    </location>
    <ligand>
        <name>deamido-NAD(+)</name>
        <dbReference type="ChEBI" id="CHEBI:58437"/>
        <note>ligand shared between two neighboring subunits</note>
    </ligand>
</feature>
<comment type="catalytic activity">
    <reaction evidence="7 8">
        <text>deamido-NAD(+) + L-glutamine + ATP + H2O = L-glutamate + AMP + diphosphate + NAD(+) + H(+)</text>
        <dbReference type="Rhea" id="RHEA:24384"/>
        <dbReference type="ChEBI" id="CHEBI:15377"/>
        <dbReference type="ChEBI" id="CHEBI:15378"/>
        <dbReference type="ChEBI" id="CHEBI:29985"/>
        <dbReference type="ChEBI" id="CHEBI:30616"/>
        <dbReference type="ChEBI" id="CHEBI:33019"/>
        <dbReference type="ChEBI" id="CHEBI:57540"/>
        <dbReference type="ChEBI" id="CHEBI:58359"/>
        <dbReference type="ChEBI" id="CHEBI:58437"/>
        <dbReference type="ChEBI" id="CHEBI:456215"/>
        <dbReference type="EC" id="6.3.5.1"/>
    </reaction>
</comment>
<dbReference type="PROSITE" id="PS50263">
    <property type="entry name" value="CN_HYDROLASE"/>
    <property type="match status" value="1"/>
</dbReference>
<dbReference type="SUPFAM" id="SSF56317">
    <property type="entry name" value="Carbon-nitrogen hydrolase"/>
    <property type="match status" value="1"/>
</dbReference>
<evidence type="ECO:0000259" key="10">
    <source>
        <dbReference type="PROSITE" id="PS50263"/>
    </source>
</evidence>
<dbReference type="GO" id="GO:0005737">
    <property type="term" value="C:cytoplasm"/>
    <property type="evidence" value="ECO:0007669"/>
    <property type="project" value="InterPro"/>
</dbReference>
<dbReference type="Proteomes" id="UP000321353">
    <property type="component" value="Chromosome"/>
</dbReference>
<feature type="binding site" evidence="7">
    <location>
        <begin position="387"/>
        <end position="394"/>
    </location>
    <ligand>
        <name>ATP</name>
        <dbReference type="ChEBI" id="CHEBI:30616"/>
    </ligand>
</feature>
<dbReference type="GO" id="GO:0005524">
    <property type="term" value="F:ATP binding"/>
    <property type="evidence" value="ECO:0007669"/>
    <property type="project" value="UniProtKB-UniRule"/>
</dbReference>
<accession>A0A5B9MGW1</accession>
<keyword evidence="4 7" id="KW-0547">Nucleotide-binding</keyword>
<dbReference type="InterPro" id="IPR036526">
    <property type="entry name" value="C-N_Hydrolase_sf"/>
</dbReference>
<dbReference type="Gene3D" id="3.40.50.620">
    <property type="entry name" value="HUPs"/>
    <property type="match status" value="1"/>
</dbReference>
<dbReference type="GO" id="GO:0008795">
    <property type="term" value="F:NAD+ synthase activity"/>
    <property type="evidence" value="ECO:0007669"/>
    <property type="project" value="UniProtKB-UniRule"/>
</dbReference>
<name>A0A5B9MGW1_9BACT</name>
<dbReference type="GO" id="GO:0003952">
    <property type="term" value="F:NAD+ synthase (glutamine-hydrolyzing) activity"/>
    <property type="evidence" value="ECO:0007669"/>
    <property type="project" value="UniProtKB-UniRule"/>
</dbReference>
<evidence type="ECO:0000256" key="6">
    <source>
        <dbReference type="ARBA" id="ARBA00023027"/>
    </source>
</evidence>
<feature type="binding site" evidence="7">
    <location>
        <position position="515"/>
    </location>
    <ligand>
        <name>ATP</name>
        <dbReference type="ChEBI" id="CHEBI:30616"/>
    </ligand>
</feature>
<dbReference type="InterPro" id="IPR014729">
    <property type="entry name" value="Rossmann-like_a/b/a_fold"/>
</dbReference>
<dbReference type="InterPro" id="IPR041856">
    <property type="entry name" value="NAD+_synth_C"/>
</dbReference>
<dbReference type="HAMAP" id="MF_02090">
    <property type="entry name" value="NadE_glutamine_dep"/>
    <property type="match status" value="1"/>
</dbReference>
<evidence type="ECO:0000313" key="12">
    <source>
        <dbReference type="Proteomes" id="UP000321353"/>
    </source>
</evidence>
<feature type="binding site" evidence="7">
    <location>
        <position position="496"/>
    </location>
    <ligand>
        <name>deamido-NAD(+)</name>
        <dbReference type="ChEBI" id="CHEBI:58437"/>
        <note>ligand shared between two neighboring subunits</note>
    </ligand>
</feature>
<dbReference type="Pfam" id="PF00795">
    <property type="entry name" value="CN_hydrolase"/>
    <property type="match status" value="1"/>
</dbReference>
<dbReference type="InterPro" id="IPR014445">
    <property type="entry name" value="Gln-dep_NAD_synthase"/>
</dbReference>
<dbReference type="KEGG" id="smam:Mal15_45930"/>
<evidence type="ECO:0000256" key="8">
    <source>
        <dbReference type="PIRNR" id="PIRNR006630"/>
    </source>
</evidence>
<dbReference type="Gene3D" id="3.60.110.10">
    <property type="entry name" value="Carbon-nitrogen hydrolase"/>
    <property type="match status" value="1"/>
</dbReference>
<evidence type="ECO:0000256" key="7">
    <source>
        <dbReference type="HAMAP-Rule" id="MF_02090"/>
    </source>
</evidence>
<comment type="pathway">
    <text evidence="1 7 8">Cofactor biosynthesis; NAD(+) biosynthesis; NAD(+) from deamido-NAD(+) (L-Gln route): step 1/1.</text>
</comment>
<dbReference type="InterPro" id="IPR022310">
    <property type="entry name" value="NAD/GMP_synthase"/>
</dbReference>
<evidence type="ECO:0000256" key="3">
    <source>
        <dbReference type="ARBA" id="ARBA00022598"/>
    </source>
</evidence>
<evidence type="ECO:0000256" key="9">
    <source>
        <dbReference type="SAM" id="MobiDB-lite"/>
    </source>
</evidence>
<feature type="binding site" evidence="7">
    <location>
        <position position="143"/>
    </location>
    <ligand>
        <name>L-glutamine</name>
        <dbReference type="ChEBI" id="CHEBI:58359"/>
    </ligand>
</feature>
<evidence type="ECO:0000256" key="1">
    <source>
        <dbReference type="ARBA" id="ARBA00005188"/>
    </source>
</evidence>
<dbReference type="Gene3D" id="1.10.10.1140">
    <property type="entry name" value="Glutamine-dependent NAD+ synthetase, C-terminal domain"/>
    <property type="match status" value="1"/>
</dbReference>
<dbReference type="SUPFAM" id="SSF52402">
    <property type="entry name" value="Adenine nucleotide alpha hydrolases-like"/>
    <property type="match status" value="1"/>
</dbReference>
<keyword evidence="12" id="KW-1185">Reference proteome</keyword>
<dbReference type="EC" id="6.3.5.1" evidence="7 8"/>
<dbReference type="UniPathway" id="UPA00253">
    <property type="reaction ID" value="UER00334"/>
</dbReference>
<feature type="binding site" evidence="7">
    <location>
        <position position="223"/>
    </location>
    <ligand>
        <name>L-glutamine</name>
        <dbReference type="ChEBI" id="CHEBI:58359"/>
    </ligand>
</feature>